<dbReference type="KEGG" id="theu:HPC62_12065"/>
<dbReference type="Pfam" id="PF07228">
    <property type="entry name" value="SpoIIE"/>
    <property type="match status" value="1"/>
</dbReference>
<dbReference type="PANTHER" id="PTHR43642:SF1">
    <property type="entry name" value="HYBRID SIGNAL TRANSDUCTION HISTIDINE KINASE G"/>
    <property type="match status" value="1"/>
</dbReference>
<reference evidence="3 4" key="1">
    <citation type="submission" date="2020-05" db="EMBL/GenBank/DDBJ databases">
        <title>Complete genome sequence of of a novel Thermoleptolyngbya strain isolated from hot springs of Ganzi, Sichuan China.</title>
        <authorList>
            <person name="Tang J."/>
            <person name="Daroch M."/>
            <person name="Li L."/>
            <person name="Waleron K."/>
            <person name="Waleron M."/>
            <person name="Waleron M."/>
        </authorList>
    </citation>
    <scope>NUCLEOTIDE SEQUENCE [LARGE SCALE GENOMIC DNA]</scope>
    <source>
        <strain evidence="3 4">PKUAC-SCTA183</strain>
    </source>
</reference>
<dbReference type="InterPro" id="IPR027417">
    <property type="entry name" value="P-loop_NTPase"/>
</dbReference>
<dbReference type="Gene3D" id="3.40.50.300">
    <property type="entry name" value="P-loop containing nucleotide triphosphate hydrolases"/>
    <property type="match status" value="1"/>
</dbReference>
<dbReference type="InterPro" id="IPR001932">
    <property type="entry name" value="PPM-type_phosphatase-like_dom"/>
</dbReference>
<dbReference type="InterPro" id="IPR041664">
    <property type="entry name" value="AAA_16"/>
</dbReference>
<dbReference type="InterPro" id="IPR036457">
    <property type="entry name" value="PPM-type-like_dom_sf"/>
</dbReference>
<dbReference type="Gene3D" id="3.60.40.10">
    <property type="entry name" value="PPM-type phosphatase domain"/>
    <property type="match status" value="1"/>
</dbReference>
<proteinExistence type="predicted"/>
<dbReference type="InterPro" id="IPR029016">
    <property type="entry name" value="GAF-like_dom_sf"/>
</dbReference>
<dbReference type="InterPro" id="IPR011990">
    <property type="entry name" value="TPR-like_helical_dom_sf"/>
</dbReference>
<name>A0A6M8BKE8_9CYAN</name>
<dbReference type="GO" id="GO:0005524">
    <property type="term" value="F:ATP binding"/>
    <property type="evidence" value="ECO:0007669"/>
    <property type="project" value="InterPro"/>
</dbReference>
<dbReference type="Proteomes" id="UP000505210">
    <property type="component" value="Chromosome"/>
</dbReference>
<dbReference type="Pfam" id="PF13191">
    <property type="entry name" value="AAA_16"/>
    <property type="match status" value="1"/>
</dbReference>
<dbReference type="Pfam" id="PF00069">
    <property type="entry name" value="Pkinase"/>
    <property type="match status" value="1"/>
</dbReference>
<dbReference type="InterPro" id="IPR000719">
    <property type="entry name" value="Prot_kinase_dom"/>
</dbReference>
<evidence type="ECO:0000313" key="3">
    <source>
        <dbReference type="EMBL" id="QKD82825.1"/>
    </source>
</evidence>
<dbReference type="RefSeq" id="WP_172355979.1">
    <property type="nucleotide sequence ID" value="NZ_CP053661.1"/>
</dbReference>
<sequence>MVVIAGYEVLTQLHMSSRSVVYRAERELDRVPVILKATQSEYPSLEELARFRLEHEILNRLSAVDGISRVYGLEPHQSGVVLVLEDFGGESLQRLLLRRSLDMPEALSVAIALAEILGQVHAASVIHKDVNPANVVYDADTGRVGLIDFGNATVLSRENPTLQTLNRLEGTLAYLSPEQTGRMNRSLDYRTDFYSLGATLYELLTGNPPFSTSDPMELIHSHLAKQPDPPHEVNPAVPSVLSQIVLKLLSKNAEDRYQSAYGLKTDLERCLVDLRATGAIAPFPLGQDDASGRFQIPQKLYGREREVQLLLDGFERVAAAQAATAGSTARGQADREPIGEPMTPSKLPALRAVMAAAGRSEVMLVAGYSGIGKSSLVQEIYKPITRHKGYFIAGKYDQFQRNIPYSALIQAFQELIRQLLTESQTQIDRWKALLSKALGRNGQVVIEVIPEVELIIGPQPEVPLLAPDATQNRFNLVFQNFIQVFTQAEHPLVMFLDDLQWADVASLKLIERLLTAPDSRYLFLVGAYRSNEVSPAHPLMLTLEQIRQAGVRVNQIDLAPLNADTVQQIVADTCCAEPQAIAPLASYVMQITEGNPFFLTEFLKSLYTEGLLNYDASSGNWQWDLSQIRDTGLPEDVVELMADKIQKLEPNTQRVLRLAACLGNQFDVPTLAIAADLPQSAVAADLWQSVEEGLVMPLGEGYPFASLEQNGQELSGAEEWQSDLSRNRDLTFRFLHDRVQQAAYSLIPETERETIHYRIGRSLLTHSSAEQQEDHLFDIVNHLNTGAGLIAHAVERHELARLNLKAGTKAKESNAYDTALRYLRSGADLLDQHSWLNQYELTLALYEEAVEAAYLKGDFDLVNQLSETILSNARSDLDTVKAYQTQISAYSAQNNMDAALDIFVTAANRLGLKIPRHPSRLQVGLELMRTRFLVIGNRSSRDLEALPPMTDPVKEAIMRLVGSPIIAAANAAPYLIAVTALRVINLVVKYGSSPQTAVQGVAYGVMLRAGLGDIDRAYDFGQLSLRVIERLNARQFKTIVIVGYESCLRHWKEPLRRSLPELLNAYAEGLELGNQEAASLAASVYCFHQLLLGEPLYEVAEAFQQYETQLLSLGQEQVVYSMLPWHQLVLHLRGQGIEGDSGTDRYANRLVGSIYNEDEMIPQFIDRQLGVPLFYGSIAKVIWAYHIGDYATAIETGKQAVAYQESSPMTSLYALLYFYWPLSYLARYNNVSPKVQRQYLRQINKFLRMTQRWATYCPANYLHRHLLLEAERLRVLGRTAEAIDAYDNAIQAARDNDFINDLALAQELAGKFYLALGKERLAQSYLMDARYTYLRWGATYKVDALNTLYPQFLEQRMEPLARTELMNQTVSLGSSSSTGGTQGLNLDLDTVIKAAQAISGEIVLANLLEKLLKLAIENAGAQKGCLLLLQADGLRIEAEGMLEGEEQVQVQSRSPDEQTLPLSLIHYVQRTREDVVLRDAAAEGLFTTDPYIVQSQSRSVLCSPILNQGNLIGLLYLENNLATDTFTPERVTVLNILSSQAAIALENAQFYRTLEQKVEERTAQLARANEEITLLNQQLQSENLRMGAELAITRQIQQMVLPKDHELDQIEGLEIAGFMEPADEVGGDYYDVLHDNGAVKIGIGDITGHGLESGMLMLMVQTAVRTLLSTQETDSVRFLSTLNRVIYDNVQRMNCDRSLTLALLDYEAGQLRLSGQHEEVLVVRGNGEIESINTMTLGFPVGLVEDISDFITHTHIHLQPGDGVVLYTDGITEAANEIHELYGIERLCQVISQHWQRSAVEIRQAVIDDVRRHIGQQKVFDDITLLIVKQR</sequence>
<dbReference type="SUPFAM" id="SSF55781">
    <property type="entry name" value="GAF domain-like"/>
    <property type="match status" value="1"/>
</dbReference>
<gene>
    <name evidence="3" type="ORF">HPC62_12065</name>
</gene>
<dbReference type="GO" id="GO:0004672">
    <property type="term" value="F:protein kinase activity"/>
    <property type="evidence" value="ECO:0007669"/>
    <property type="project" value="InterPro"/>
</dbReference>
<dbReference type="InterPro" id="IPR003018">
    <property type="entry name" value="GAF"/>
</dbReference>
<feature type="coiled-coil region" evidence="1">
    <location>
        <begin position="1551"/>
        <end position="1585"/>
    </location>
</feature>
<accession>A0A6M8BKE8</accession>
<dbReference type="Gene3D" id="3.30.450.40">
    <property type="match status" value="1"/>
</dbReference>
<keyword evidence="1" id="KW-0175">Coiled coil</keyword>
<evidence type="ECO:0000256" key="1">
    <source>
        <dbReference type="SAM" id="Coils"/>
    </source>
</evidence>
<organism evidence="3 4">
    <name type="scientific">Thermoleptolyngbya sichuanensis A183</name>
    <dbReference type="NCBI Taxonomy" id="2737172"/>
    <lineage>
        <taxon>Bacteria</taxon>
        <taxon>Bacillati</taxon>
        <taxon>Cyanobacteriota</taxon>
        <taxon>Cyanophyceae</taxon>
        <taxon>Oculatellales</taxon>
        <taxon>Oculatellaceae</taxon>
        <taxon>Thermoleptolyngbya</taxon>
        <taxon>Thermoleptolyngbya sichuanensis</taxon>
    </lineage>
</organism>
<evidence type="ECO:0000313" key="4">
    <source>
        <dbReference type="Proteomes" id="UP000505210"/>
    </source>
</evidence>
<dbReference type="SUPFAM" id="SSF56112">
    <property type="entry name" value="Protein kinase-like (PK-like)"/>
    <property type="match status" value="1"/>
</dbReference>
<keyword evidence="4" id="KW-1185">Reference proteome</keyword>
<dbReference type="PANTHER" id="PTHR43642">
    <property type="entry name" value="HYBRID SIGNAL TRANSDUCTION HISTIDINE KINASE G"/>
    <property type="match status" value="1"/>
</dbReference>
<protein>
    <submittedName>
        <fullName evidence="3">AAA family ATPase</fullName>
    </submittedName>
</protein>
<dbReference type="InterPro" id="IPR011009">
    <property type="entry name" value="Kinase-like_dom_sf"/>
</dbReference>
<dbReference type="PROSITE" id="PS50011">
    <property type="entry name" value="PROTEIN_KINASE_DOM"/>
    <property type="match status" value="1"/>
</dbReference>
<dbReference type="InterPro" id="IPR053159">
    <property type="entry name" value="Hybrid_Histidine_Kinase"/>
</dbReference>
<dbReference type="Gene3D" id="1.10.510.10">
    <property type="entry name" value="Transferase(Phosphotransferase) domain 1"/>
    <property type="match status" value="1"/>
</dbReference>
<evidence type="ECO:0000259" key="2">
    <source>
        <dbReference type="PROSITE" id="PS50011"/>
    </source>
</evidence>
<dbReference type="SMART" id="SM00065">
    <property type="entry name" value="GAF"/>
    <property type="match status" value="1"/>
</dbReference>
<dbReference type="SUPFAM" id="SSF81606">
    <property type="entry name" value="PP2C-like"/>
    <property type="match status" value="1"/>
</dbReference>
<dbReference type="SUPFAM" id="SSF52540">
    <property type="entry name" value="P-loop containing nucleoside triphosphate hydrolases"/>
    <property type="match status" value="1"/>
</dbReference>
<dbReference type="Pfam" id="PF01590">
    <property type="entry name" value="GAF"/>
    <property type="match status" value="1"/>
</dbReference>
<dbReference type="SMART" id="SM00331">
    <property type="entry name" value="PP2C_SIG"/>
    <property type="match status" value="1"/>
</dbReference>
<feature type="domain" description="Protein kinase" evidence="2">
    <location>
        <begin position="7"/>
        <end position="271"/>
    </location>
</feature>
<dbReference type="EMBL" id="CP053661">
    <property type="protein sequence ID" value="QKD82825.1"/>
    <property type="molecule type" value="Genomic_DNA"/>
</dbReference>
<dbReference type="SUPFAM" id="SSF48452">
    <property type="entry name" value="TPR-like"/>
    <property type="match status" value="1"/>
</dbReference>
<dbReference type="CDD" id="cd14014">
    <property type="entry name" value="STKc_PknB_like"/>
    <property type="match status" value="1"/>
</dbReference>